<dbReference type="Gene3D" id="3.20.20.80">
    <property type="entry name" value="Glycosidases"/>
    <property type="match status" value="1"/>
</dbReference>
<feature type="domain" description="Rv2525c-like glycoside hydrolase-like" evidence="1">
    <location>
        <begin position="308"/>
        <end position="496"/>
    </location>
</feature>
<dbReference type="RefSeq" id="WP_031043206.1">
    <property type="nucleotide sequence ID" value="NZ_JBIBHV010000004.1"/>
</dbReference>
<dbReference type="AlphaFoldDB" id="A0A117PQS8"/>
<comment type="caution">
    <text evidence="2">The sequence shown here is derived from an EMBL/GenBank/DDBJ whole genome shotgun (WGS) entry which is preliminary data.</text>
</comment>
<dbReference type="Proteomes" id="UP000053039">
    <property type="component" value="Unassembled WGS sequence"/>
</dbReference>
<proteinExistence type="predicted"/>
<sequence length="749" mass="81399">MADEMVLRAQKFVNTTYNNGATLGISKLVENGQTSWTVMYALTRALQYEMGITSLSDSFGPTTLATIGEKYGKLDETTIPSANFCRVIQSALYCKGYDGGDIDGTYNDRVKAAVAKLHQNMGVGGTYPGSALWPKTTKGLFNMDAYVTVNGGSDTIRTIQQWLNGKYILRKDYYAIPCDGHHSRDVAKSMLFAIQYELGMADGVANGVFGPGTQAGLKEHTLSTGSSGVWVQLFSAGMVLNQRPISFTSSFTSALASAVSAFQSFVKLPVSGSGDFSTWASLLVSYGDQNRRGSACDGVTLITAARAQTLKSQGITYVGRYLTNPDATPPDSLKHKAIQPGELQTIADNGLRCFPIYQTYGRDASGFSYPSGRADGQAAVNAARDHGFKAGTRIFFAVDFDALDYQVTDNVLPYFKGIEDAMAANGNDFAVGVYGPRNVCTRVGEAGHTSASFVSDMSSGFSGNFGYPLPTDWAYDQIVTRTVGSGDGAINIDNNIASGRDIGQNSFNPPSSQTADVIFDTAYWPQLLADVQAYMESIGFAEDNGKLYTTTQCLETIVARDTAVTNTARAYGMRKALIQTTAFWEFRHYGNEDLVKDAGVWLYHNGYVPDWAKDLPGVTALRDSSTGVAQMFGFAAICAWNNSINTGLVTGTVKDTSKDADVFSVWDKLRTDNDFALTSVGHAHIWAADGKPGGDAETRMERRPALDYTESEIYEVLRRYQGPAEPAFTDATKRMPLYYIFEKYNRMVR</sequence>
<dbReference type="EMBL" id="LMWM01000023">
    <property type="protein sequence ID" value="KUM86600.1"/>
    <property type="molecule type" value="Genomic_DNA"/>
</dbReference>
<gene>
    <name evidence="2" type="ORF">AQI94_21320</name>
</gene>
<evidence type="ECO:0000259" key="1">
    <source>
        <dbReference type="Pfam" id="PF08924"/>
    </source>
</evidence>
<dbReference type="SUPFAM" id="SSF47090">
    <property type="entry name" value="PGBD-like"/>
    <property type="match status" value="1"/>
</dbReference>
<dbReference type="InterPro" id="IPR017853">
    <property type="entry name" value="GH"/>
</dbReference>
<name>A0A117PQS8_9ACTN</name>
<accession>A0A117PQS8</accession>
<evidence type="ECO:0000313" key="3">
    <source>
        <dbReference type="Proteomes" id="UP000053039"/>
    </source>
</evidence>
<dbReference type="Pfam" id="PF08924">
    <property type="entry name" value="Rv2525c_GlyHyd-like"/>
    <property type="match status" value="1"/>
</dbReference>
<evidence type="ECO:0000313" key="2">
    <source>
        <dbReference type="EMBL" id="KUM86600.1"/>
    </source>
</evidence>
<dbReference type="InterPro" id="IPR036365">
    <property type="entry name" value="PGBD-like_sf"/>
</dbReference>
<dbReference type="SUPFAM" id="SSF51445">
    <property type="entry name" value="(Trans)glycosidases"/>
    <property type="match status" value="1"/>
</dbReference>
<protein>
    <recommendedName>
        <fullName evidence="1">Rv2525c-like glycoside hydrolase-like domain-containing protein</fullName>
    </recommendedName>
</protein>
<dbReference type="InterPro" id="IPR015020">
    <property type="entry name" value="Rv2525c-like_Glyco_Hydro-like"/>
</dbReference>
<dbReference type="OrthoDB" id="1795295at2"/>
<reference evidence="2 3" key="1">
    <citation type="submission" date="2015-10" db="EMBL/GenBank/DDBJ databases">
        <title>Draft genome sequence of Streptomyces pseudovenezuelae DSM 40212, type strain for the species Streptomyces pseudovenezuelae.</title>
        <authorList>
            <person name="Ruckert C."/>
            <person name="Winkler A."/>
            <person name="Kalinowski J."/>
            <person name="Kampfer P."/>
            <person name="Glaeser S."/>
        </authorList>
    </citation>
    <scope>NUCLEOTIDE SEQUENCE [LARGE SCALE GENOMIC DNA]</scope>
    <source>
        <strain evidence="2 3">DSM 40212</strain>
    </source>
</reference>
<dbReference type="CDD" id="cd06418">
    <property type="entry name" value="GH25_BacA-like"/>
    <property type="match status" value="1"/>
</dbReference>
<organism evidence="2 3">
    <name type="scientific">Streptomyces pseudovenezuelae</name>
    <dbReference type="NCBI Taxonomy" id="67350"/>
    <lineage>
        <taxon>Bacteria</taxon>
        <taxon>Bacillati</taxon>
        <taxon>Actinomycetota</taxon>
        <taxon>Actinomycetes</taxon>
        <taxon>Kitasatosporales</taxon>
        <taxon>Streptomycetaceae</taxon>
        <taxon>Streptomyces</taxon>
        <taxon>Streptomyces aurantiacus group</taxon>
    </lineage>
</organism>